<gene>
    <name evidence="6" type="primary">mepH_1</name>
    <name evidence="6" type="ORF">CLOSAC_23270</name>
</gene>
<evidence type="ECO:0000256" key="1">
    <source>
        <dbReference type="ARBA" id="ARBA00007074"/>
    </source>
</evidence>
<keyword evidence="2" id="KW-0645">Protease</keyword>
<evidence type="ECO:0000256" key="4">
    <source>
        <dbReference type="ARBA" id="ARBA00022807"/>
    </source>
</evidence>
<dbReference type="PROSITE" id="PS51935">
    <property type="entry name" value="NLPC_P60"/>
    <property type="match status" value="1"/>
</dbReference>
<name>A0A1S8N644_CLOSA</name>
<evidence type="ECO:0000259" key="5">
    <source>
        <dbReference type="PROSITE" id="PS51935"/>
    </source>
</evidence>
<dbReference type="EC" id="3.4.-.-" evidence="6"/>
<evidence type="ECO:0000313" key="6">
    <source>
        <dbReference type="EMBL" id="OOM11900.1"/>
    </source>
</evidence>
<sequence length="194" mass="21261">MGNKKRMLSKCIAATFVFTGICFFNTQDAKAVTLLSPDNANILDSDKILAIESKRIPAKSGFIDTINVSTNTNKGKEAVNYALQLLGKPYSYGANGPNAFDCSGFTQYVYGECGFNLSRTTYTQVEEGTEVDRSSLIPGDLVFFNTYGSTSHVGIYIGNGEFVHAPRTGKPVMISFLDDDYYSSRFAAGRRIFN</sequence>
<keyword evidence="3 6" id="KW-0378">Hydrolase</keyword>
<evidence type="ECO:0000256" key="3">
    <source>
        <dbReference type="ARBA" id="ARBA00022801"/>
    </source>
</evidence>
<dbReference type="InterPro" id="IPR038765">
    <property type="entry name" value="Papain-like_cys_pep_sf"/>
</dbReference>
<dbReference type="InterPro" id="IPR000064">
    <property type="entry name" value="NLP_P60_dom"/>
</dbReference>
<comment type="similarity">
    <text evidence="1">Belongs to the peptidase C40 family.</text>
</comment>
<dbReference type="RefSeq" id="WP_077865574.1">
    <property type="nucleotide sequence ID" value="NZ_LZYZ01000004.1"/>
</dbReference>
<proteinExistence type="inferred from homology"/>
<accession>A0A1S8N644</accession>
<evidence type="ECO:0000313" key="7">
    <source>
        <dbReference type="Proteomes" id="UP000191154"/>
    </source>
</evidence>
<evidence type="ECO:0000256" key="2">
    <source>
        <dbReference type="ARBA" id="ARBA00022670"/>
    </source>
</evidence>
<dbReference type="Gene3D" id="3.90.1720.10">
    <property type="entry name" value="endopeptidase domain like (from Nostoc punctiforme)"/>
    <property type="match status" value="1"/>
</dbReference>
<dbReference type="AlphaFoldDB" id="A0A1S8N644"/>
<reference evidence="6 7" key="1">
    <citation type="submission" date="2016-05" db="EMBL/GenBank/DDBJ databases">
        <title>Microbial solvent formation.</title>
        <authorList>
            <person name="Poehlein A."/>
            <person name="Montoya Solano J.D."/>
            <person name="Flitsch S."/>
            <person name="Krabben P."/>
            <person name="Duerre P."/>
            <person name="Daniel R."/>
        </authorList>
    </citation>
    <scope>NUCLEOTIDE SEQUENCE [LARGE SCALE GENOMIC DNA]</scope>
    <source>
        <strain evidence="6 7">L1-8</strain>
    </source>
</reference>
<organism evidence="6 7">
    <name type="scientific">Clostridium saccharobutylicum</name>
    <dbReference type="NCBI Taxonomy" id="169679"/>
    <lineage>
        <taxon>Bacteria</taxon>
        <taxon>Bacillati</taxon>
        <taxon>Bacillota</taxon>
        <taxon>Clostridia</taxon>
        <taxon>Eubacteriales</taxon>
        <taxon>Clostridiaceae</taxon>
        <taxon>Clostridium</taxon>
    </lineage>
</organism>
<dbReference type="Pfam" id="PF00877">
    <property type="entry name" value="NLPC_P60"/>
    <property type="match status" value="1"/>
</dbReference>
<dbReference type="STRING" id="169679.CSACC_06060"/>
<dbReference type="GO" id="GO:0008234">
    <property type="term" value="F:cysteine-type peptidase activity"/>
    <property type="evidence" value="ECO:0007669"/>
    <property type="project" value="UniProtKB-KW"/>
</dbReference>
<feature type="domain" description="NlpC/P60" evidence="5">
    <location>
        <begin position="72"/>
        <end position="193"/>
    </location>
</feature>
<dbReference type="GO" id="GO:0006508">
    <property type="term" value="P:proteolysis"/>
    <property type="evidence" value="ECO:0007669"/>
    <property type="project" value="UniProtKB-KW"/>
</dbReference>
<dbReference type="Proteomes" id="UP000191154">
    <property type="component" value="Unassembled WGS sequence"/>
</dbReference>
<dbReference type="PANTHER" id="PTHR47053:SF1">
    <property type="entry name" value="MUREIN DD-ENDOPEPTIDASE MEPH-RELATED"/>
    <property type="match status" value="1"/>
</dbReference>
<dbReference type="SUPFAM" id="SSF54001">
    <property type="entry name" value="Cysteine proteinases"/>
    <property type="match status" value="1"/>
</dbReference>
<protein>
    <submittedName>
        <fullName evidence="6">Murein DD-endopeptidase MepH</fullName>
        <ecNumber evidence="6">3.4.-.-</ecNumber>
    </submittedName>
</protein>
<comment type="caution">
    <text evidence="6">The sequence shown here is derived from an EMBL/GenBank/DDBJ whole genome shotgun (WGS) entry which is preliminary data.</text>
</comment>
<dbReference type="EMBL" id="LZYZ01000004">
    <property type="protein sequence ID" value="OOM11900.1"/>
    <property type="molecule type" value="Genomic_DNA"/>
</dbReference>
<dbReference type="InterPro" id="IPR051202">
    <property type="entry name" value="Peptidase_C40"/>
</dbReference>
<keyword evidence="4" id="KW-0788">Thiol protease</keyword>
<dbReference type="PANTHER" id="PTHR47053">
    <property type="entry name" value="MUREIN DD-ENDOPEPTIDASE MEPH-RELATED"/>
    <property type="match status" value="1"/>
</dbReference>